<dbReference type="PANTHER" id="PTHR10741">
    <property type="entry name" value="TRANSLIN AND TRANSLIN ASSOCIATED PROTEIN X"/>
    <property type="match status" value="1"/>
</dbReference>
<dbReference type="Gene3D" id="1.20.58.200">
    <property type="entry name" value="Translin, domain 2"/>
    <property type="match status" value="1"/>
</dbReference>
<reference evidence="1" key="1">
    <citation type="journal article" date="2022" name="DNA Res.">
        <title>Genome analysis of five recently described species of the CUG-Ser clade uncovers Candida theae as a new hybrid lineage with pathogenic potential in the Candida parapsilosis species complex.</title>
        <authorList>
            <person name="Mixao V."/>
            <person name="Del Olmo V."/>
            <person name="Hegedusova E."/>
            <person name="Saus E."/>
            <person name="Pryszcz L."/>
            <person name="Cillingova A."/>
            <person name="Nosek J."/>
            <person name="Gabaldon T."/>
        </authorList>
    </citation>
    <scope>NUCLEOTIDE SEQUENCE</scope>
    <source>
        <strain evidence="1">CBS 10844</strain>
    </source>
</reference>
<gene>
    <name evidence="1" type="ORF">KGF56_004316</name>
</gene>
<dbReference type="GO" id="GO:0043565">
    <property type="term" value="F:sequence-specific DNA binding"/>
    <property type="evidence" value="ECO:0007669"/>
    <property type="project" value="InterPro"/>
</dbReference>
<accession>A0AAI9STP7</accession>
<dbReference type="SUPFAM" id="SSF74784">
    <property type="entry name" value="Translin"/>
    <property type="match status" value="1"/>
</dbReference>
<name>A0AAI9STP7_9ASCO</name>
<dbReference type="RefSeq" id="XP_049178602.1">
    <property type="nucleotide sequence ID" value="XM_049325743.1"/>
</dbReference>
<dbReference type="InterPro" id="IPR016069">
    <property type="entry name" value="Translin_C"/>
</dbReference>
<dbReference type="Proteomes" id="UP001202479">
    <property type="component" value="Unassembled WGS sequence"/>
</dbReference>
<organism evidence="1 2">
    <name type="scientific">Candida oxycetoniae</name>
    <dbReference type="NCBI Taxonomy" id="497107"/>
    <lineage>
        <taxon>Eukaryota</taxon>
        <taxon>Fungi</taxon>
        <taxon>Dikarya</taxon>
        <taxon>Ascomycota</taxon>
        <taxon>Saccharomycotina</taxon>
        <taxon>Pichiomycetes</taxon>
        <taxon>Debaryomycetaceae</taxon>
        <taxon>Candida/Lodderomyces clade</taxon>
        <taxon>Candida</taxon>
    </lineage>
</organism>
<dbReference type="GeneID" id="73381931"/>
<evidence type="ECO:0000313" key="2">
    <source>
        <dbReference type="Proteomes" id="UP001202479"/>
    </source>
</evidence>
<comment type="caution">
    <text evidence="1">The sequence shown here is derived from an EMBL/GenBank/DDBJ whole genome shotgun (WGS) entry which is preliminary data.</text>
</comment>
<dbReference type="EMBL" id="JAHUZD010000140">
    <property type="protein sequence ID" value="KAI3402855.2"/>
    <property type="molecule type" value="Genomic_DNA"/>
</dbReference>
<proteinExistence type="predicted"/>
<evidence type="ECO:0000313" key="1">
    <source>
        <dbReference type="EMBL" id="KAI3402855.2"/>
    </source>
</evidence>
<dbReference type="FunFam" id="1.20.58.200:FF:000005">
    <property type="entry name" value="Translin, putative"/>
    <property type="match status" value="1"/>
</dbReference>
<keyword evidence="2" id="KW-1185">Reference proteome</keyword>
<dbReference type="Pfam" id="PF01997">
    <property type="entry name" value="Translin"/>
    <property type="match status" value="1"/>
</dbReference>
<dbReference type="AlphaFoldDB" id="A0AAI9STP7"/>
<sequence>MSELDQFFAEISEEIAKDVNKKSLLQDFEHRFDLSIIPYQLEINTWVSVSPDKLHEVFRDTSSFEGDLERNLASFNQELTALECKSSQKERLSNKFIEDSIYILLANRYFWVLSTAYTNEDSINIDLVTSGNKYGIIATPKEINTVLKLDEMNYQLYLLSLLKLIDTIVDYTTTTVINQSIGHSNTPSANYTIGLINSQLVSKIQNGFSLLDLKNDLLRKKYDSLKYSCQRLNKIVYDLSLRNLITTTAELH</sequence>
<dbReference type="InterPro" id="IPR002848">
    <property type="entry name" value="Translin_fam"/>
</dbReference>
<dbReference type="InterPro" id="IPR036081">
    <property type="entry name" value="Translin_sf"/>
</dbReference>
<protein>
    <submittedName>
        <fullName evidence="1">Tsn1</fullName>
    </submittedName>
</protein>